<dbReference type="Proteomes" id="UP000298030">
    <property type="component" value="Unassembled WGS sequence"/>
</dbReference>
<dbReference type="OrthoDB" id="2585179at2759"/>
<gene>
    <name evidence="1" type="ORF">FA13DRAFT_1638381</name>
</gene>
<accession>A0A4Y7SSV8</accession>
<dbReference type="AlphaFoldDB" id="A0A4Y7SSV8"/>
<comment type="caution">
    <text evidence="1">The sequence shown here is derived from an EMBL/GenBank/DDBJ whole genome shotgun (WGS) entry which is preliminary data.</text>
</comment>
<evidence type="ECO:0000313" key="2">
    <source>
        <dbReference type="Proteomes" id="UP000298030"/>
    </source>
</evidence>
<reference evidence="1 2" key="1">
    <citation type="journal article" date="2019" name="Nat. Ecol. Evol.">
        <title>Megaphylogeny resolves global patterns of mushroom evolution.</title>
        <authorList>
            <person name="Varga T."/>
            <person name="Krizsan K."/>
            <person name="Foldi C."/>
            <person name="Dima B."/>
            <person name="Sanchez-Garcia M."/>
            <person name="Sanchez-Ramirez S."/>
            <person name="Szollosi G.J."/>
            <person name="Szarkandi J.G."/>
            <person name="Papp V."/>
            <person name="Albert L."/>
            <person name="Andreopoulos W."/>
            <person name="Angelini C."/>
            <person name="Antonin V."/>
            <person name="Barry K.W."/>
            <person name="Bougher N.L."/>
            <person name="Buchanan P."/>
            <person name="Buyck B."/>
            <person name="Bense V."/>
            <person name="Catcheside P."/>
            <person name="Chovatia M."/>
            <person name="Cooper J."/>
            <person name="Damon W."/>
            <person name="Desjardin D."/>
            <person name="Finy P."/>
            <person name="Geml J."/>
            <person name="Haridas S."/>
            <person name="Hughes K."/>
            <person name="Justo A."/>
            <person name="Karasinski D."/>
            <person name="Kautmanova I."/>
            <person name="Kiss B."/>
            <person name="Kocsube S."/>
            <person name="Kotiranta H."/>
            <person name="LaButti K.M."/>
            <person name="Lechner B.E."/>
            <person name="Liimatainen K."/>
            <person name="Lipzen A."/>
            <person name="Lukacs Z."/>
            <person name="Mihaltcheva S."/>
            <person name="Morgado L.N."/>
            <person name="Niskanen T."/>
            <person name="Noordeloos M.E."/>
            <person name="Ohm R.A."/>
            <person name="Ortiz-Santana B."/>
            <person name="Ovrebo C."/>
            <person name="Racz N."/>
            <person name="Riley R."/>
            <person name="Savchenko A."/>
            <person name="Shiryaev A."/>
            <person name="Soop K."/>
            <person name="Spirin V."/>
            <person name="Szebenyi C."/>
            <person name="Tomsovsky M."/>
            <person name="Tulloss R.E."/>
            <person name="Uehling J."/>
            <person name="Grigoriev I.V."/>
            <person name="Vagvolgyi C."/>
            <person name="Papp T."/>
            <person name="Martin F.M."/>
            <person name="Miettinen O."/>
            <person name="Hibbett D.S."/>
            <person name="Nagy L.G."/>
        </authorList>
    </citation>
    <scope>NUCLEOTIDE SEQUENCE [LARGE SCALE GENOMIC DNA]</scope>
    <source>
        <strain evidence="1 2">FP101781</strain>
    </source>
</reference>
<keyword evidence="2" id="KW-1185">Reference proteome</keyword>
<proteinExistence type="predicted"/>
<organism evidence="1 2">
    <name type="scientific">Coprinellus micaceus</name>
    <name type="common">Glistening ink-cap mushroom</name>
    <name type="synonym">Coprinus micaceus</name>
    <dbReference type="NCBI Taxonomy" id="71717"/>
    <lineage>
        <taxon>Eukaryota</taxon>
        <taxon>Fungi</taxon>
        <taxon>Dikarya</taxon>
        <taxon>Basidiomycota</taxon>
        <taxon>Agaricomycotina</taxon>
        <taxon>Agaricomycetes</taxon>
        <taxon>Agaricomycetidae</taxon>
        <taxon>Agaricales</taxon>
        <taxon>Agaricineae</taxon>
        <taxon>Psathyrellaceae</taxon>
        <taxon>Coprinellus</taxon>
    </lineage>
</organism>
<sequence>MSAQPYQLDHSRNSYIAVTYAPRSTFISTPTALSSLKPSISYVGQVGALEDVHLYSAPKGEGDQIAQFLKERRGGSEGIIDVEMQVPKVRAKRGGDEL</sequence>
<protein>
    <submittedName>
        <fullName evidence="1">Uncharacterized protein</fullName>
    </submittedName>
</protein>
<name>A0A4Y7SSV8_COPMI</name>
<evidence type="ECO:0000313" key="1">
    <source>
        <dbReference type="EMBL" id="TEB24694.1"/>
    </source>
</evidence>
<dbReference type="EMBL" id="QPFP01000064">
    <property type="protein sequence ID" value="TEB24694.1"/>
    <property type="molecule type" value="Genomic_DNA"/>
</dbReference>